<dbReference type="Proteomes" id="UP001500460">
    <property type="component" value="Unassembled WGS sequence"/>
</dbReference>
<sequence>MTRRSRFLIDDGRHLPVLAIDEDSSFLHGQARYRAACSCGRMPPHPAGSREEAVRAHAQHAATRLGPEQLGLRVTALAVAMLVVWGTCYAVGRSLSDSRTVLAVTHLVGFTLAFGLMVAARRLIAPTRS</sequence>
<keyword evidence="3" id="KW-1185">Reference proteome</keyword>
<gene>
    <name evidence="2" type="ORF">GCM10010421_32550</name>
</gene>
<evidence type="ECO:0000256" key="1">
    <source>
        <dbReference type="SAM" id="Phobius"/>
    </source>
</evidence>
<feature type="transmembrane region" description="Helical" evidence="1">
    <location>
        <begin position="104"/>
        <end position="124"/>
    </location>
</feature>
<keyword evidence="1" id="KW-0472">Membrane</keyword>
<evidence type="ECO:0000313" key="2">
    <source>
        <dbReference type="EMBL" id="GAA2439766.1"/>
    </source>
</evidence>
<protein>
    <recommendedName>
        <fullName evidence="4">Integral membrane protein</fullName>
    </recommendedName>
</protein>
<organism evidence="2 3">
    <name type="scientific">Streptomyces glaucus</name>
    <dbReference type="NCBI Taxonomy" id="284029"/>
    <lineage>
        <taxon>Bacteria</taxon>
        <taxon>Bacillati</taxon>
        <taxon>Actinomycetota</taxon>
        <taxon>Actinomycetes</taxon>
        <taxon>Kitasatosporales</taxon>
        <taxon>Streptomycetaceae</taxon>
        <taxon>Streptomyces</taxon>
    </lineage>
</organism>
<keyword evidence="1" id="KW-1133">Transmembrane helix</keyword>
<evidence type="ECO:0000313" key="3">
    <source>
        <dbReference type="Proteomes" id="UP001500460"/>
    </source>
</evidence>
<comment type="caution">
    <text evidence="2">The sequence shown here is derived from an EMBL/GenBank/DDBJ whole genome shotgun (WGS) entry which is preliminary data.</text>
</comment>
<dbReference type="EMBL" id="BAAATK010000018">
    <property type="protein sequence ID" value="GAA2439766.1"/>
    <property type="molecule type" value="Genomic_DNA"/>
</dbReference>
<keyword evidence="1" id="KW-0812">Transmembrane</keyword>
<proteinExistence type="predicted"/>
<dbReference type="RefSeq" id="WP_344603929.1">
    <property type="nucleotide sequence ID" value="NZ_BAAATK010000018.1"/>
</dbReference>
<reference evidence="3" key="1">
    <citation type="journal article" date="2019" name="Int. J. Syst. Evol. Microbiol.">
        <title>The Global Catalogue of Microorganisms (GCM) 10K type strain sequencing project: providing services to taxonomists for standard genome sequencing and annotation.</title>
        <authorList>
            <consortium name="The Broad Institute Genomics Platform"/>
            <consortium name="The Broad Institute Genome Sequencing Center for Infectious Disease"/>
            <person name="Wu L."/>
            <person name="Ma J."/>
        </authorList>
    </citation>
    <scope>NUCLEOTIDE SEQUENCE [LARGE SCALE GENOMIC DNA]</scope>
    <source>
        <strain evidence="3">JCM 6922</strain>
    </source>
</reference>
<feature type="transmembrane region" description="Helical" evidence="1">
    <location>
        <begin position="70"/>
        <end position="92"/>
    </location>
</feature>
<evidence type="ECO:0008006" key="4">
    <source>
        <dbReference type="Google" id="ProtNLM"/>
    </source>
</evidence>
<name>A0ABP5WXX6_9ACTN</name>
<accession>A0ABP5WXX6</accession>